<dbReference type="EMBL" id="CZBU01000004">
    <property type="protein sequence ID" value="CUQ77858.1"/>
    <property type="molecule type" value="Genomic_DNA"/>
</dbReference>
<dbReference type="RefSeq" id="WP_055215791.1">
    <property type="nucleotide sequence ID" value="NZ_CZBU01000004.1"/>
</dbReference>
<dbReference type="AlphaFoldDB" id="A0A174Z127"/>
<evidence type="ECO:0000313" key="1">
    <source>
        <dbReference type="EMBL" id="CUQ77858.1"/>
    </source>
</evidence>
<evidence type="ECO:0000313" key="2">
    <source>
        <dbReference type="Proteomes" id="UP000095621"/>
    </source>
</evidence>
<dbReference type="OrthoDB" id="2084362at2"/>
<dbReference type="Proteomes" id="UP000095621">
    <property type="component" value="Unassembled WGS sequence"/>
</dbReference>
<protein>
    <submittedName>
        <fullName evidence="1">Uncharacterized protein</fullName>
    </submittedName>
</protein>
<reference evidence="1 2" key="1">
    <citation type="submission" date="2015-09" db="EMBL/GenBank/DDBJ databases">
        <authorList>
            <consortium name="Pathogen Informatics"/>
        </authorList>
    </citation>
    <scope>NUCLEOTIDE SEQUENCE [LARGE SCALE GENOMIC DNA]</scope>
    <source>
        <strain evidence="1 2">2789STDY5834875</strain>
    </source>
</reference>
<accession>A0A174Z127</accession>
<gene>
    <name evidence="1" type="ORF">ERS852490_01776</name>
</gene>
<name>A0A174Z127_9FIRM</name>
<sequence length="423" mass="50297">MFNQLYLIIEENKLKKRFKGNVVTAVLEVLNKETDVQRLELIYQTLWRFNDAIKFWDELIGYTSGDEEWEEYEKDLYSRYTDILLNNLQKLYLRTGRFDFMQEYSKAYWKQVQESILQLWKKLPEGKSVVKNEVSFQKIFEDFFNETIKTFPDFLVKRLQEFHNLYRASRYQVFDNYKYIMPDPAYCHDNRWNDDGVAYLYLSYDNENKECQGIKQAKKTCFEELRGKEGEQLSVCKFKAIHKRVKILDLSYDGIDYEEQLQELGTSEENYKDRILQTVQENSKLYNRMKAYAQNGNKEAFNKELDRLQKQAGLDREIHDKVQLQLSKILIGNICDSIFYAVDKEDDPNLEAYIPFRAFSRYLISQGFGGVAYRSTRMALIGLQGKCITLFNPEDAIYIDGEMEVYEYHKDGCNLITRYGNKP</sequence>
<proteinExistence type="predicted"/>
<organism evidence="1 2">
    <name type="scientific">Lachnospira eligens</name>
    <dbReference type="NCBI Taxonomy" id="39485"/>
    <lineage>
        <taxon>Bacteria</taxon>
        <taxon>Bacillati</taxon>
        <taxon>Bacillota</taxon>
        <taxon>Clostridia</taxon>
        <taxon>Lachnospirales</taxon>
        <taxon>Lachnospiraceae</taxon>
        <taxon>Lachnospira</taxon>
    </lineage>
</organism>